<evidence type="ECO:0000313" key="3">
    <source>
        <dbReference type="EMBL" id="SCL57682.1"/>
    </source>
</evidence>
<accession>A0A1C6UUG3</accession>
<evidence type="ECO:0000256" key="2">
    <source>
        <dbReference type="SAM" id="SignalP"/>
    </source>
</evidence>
<dbReference type="Proteomes" id="UP000199696">
    <property type="component" value="Unassembled WGS sequence"/>
</dbReference>
<reference evidence="4" key="1">
    <citation type="submission" date="2016-06" db="EMBL/GenBank/DDBJ databases">
        <authorList>
            <person name="Varghese N."/>
            <person name="Submissions Spin"/>
        </authorList>
    </citation>
    <scope>NUCLEOTIDE SEQUENCE [LARGE SCALE GENOMIC DNA]</scope>
    <source>
        <strain evidence="4">DSM 44814</strain>
    </source>
</reference>
<proteinExistence type="predicted"/>
<evidence type="ECO:0008006" key="5">
    <source>
        <dbReference type="Google" id="ProtNLM"/>
    </source>
</evidence>
<organism evidence="3 4">
    <name type="scientific">Micromonospora eburnea</name>
    <dbReference type="NCBI Taxonomy" id="227316"/>
    <lineage>
        <taxon>Bacteria</taxon>
        <taxon>Bacillati</taxon>
        <taxon>Actinomycetota</taxon>
        <taxon>Actinomycetes</taxon>
        <taxon>Micromonosporales</taxon>
        <taxon>Micromonosporaceae</taxon>
        <taxon>Micromonospora</taxon>
    </lineage>
</organism>
<sequence>MVVAFVAAVLAAPTPAGAHPFGAPQTVAIAADRDRPEVVHVRWQVGGLDDLTLLGVALGLLPQDRVMLDGAVFFEDTDAATVGPSDRFAAYLLKQITVASGGRPCTGSVEPPVDLARTGASIDYTCPAPVGTATVGVRMLTDLNPAYQTLATGPGGERAVYGSGEFSHDWILGDAPATGGTNLGRSATVQIGAVVGGGLLVAIAVLLLSRRLRPRRAVS</sequence>
<feature type="signal peptide" evidence="2">
    <location>
        <begin position="1"/>
        <end position="18"/>
    </location>
</feature>
<keyword evidence="4" id="KW-1185">Reference proteome</keyword>
<keyword evidence="1" id="KW-0812">Transmembrane</keyword>
<feature type="transmembrane region" description="Helical" evidence="1">
    <location>
        <begin position="191"/>
        <end position="209"/>
    </location>
</feature>
<dbReference type="STRING" id="227316.GA0070604_3674"/>
<gene>
    <name evidence="3" type="ORF">GA0070604_3674</name>
</gene>
<feature type="chain" id="PRO_5008748171" description="MYXO-CTERM domain-containing protein" evidence="2">
    <location>
        <begin position="19"/>
        <end position="219"/>
    </location>
</feature>
<keyword evidence="1" id="KW-0472">Membrane</keyword>
<keyword evidence="1" id="KW-1133">Transmembrane helix</keyword>
<name>A0A1C6UUG3_9ACTN</name>
<keyword evidence="2" id="KW-0732">Signal</keyword>
<evidence type="ECO:0000313" key="4">
    <source>
        <dbReference type="Proteomes" id="UP000199696"/>
    </source>
</evidence>
<dbReference type="AlphaFoldDB" id="A0A1C6UUG3"/>
<dbReference type="EMBL" id="FMHY01000002">
    <property type="protein sequence ID" value="SCL57682.1"/>
    <property type="molecule type" value="Genomic_DNA"/>
</dbReference>
<protein>
    <recommendedName>
        <fullName evidence="5">MYXO-CTERM domain-containing protein</fullName>
    </recommendedName>
</protein>
<evidence type="ECO:0000256" key="1">
    <source>
        <dbReference type="SAM" id="Phobius"/>
    </source>
</evidence>